<dbReference type="InterPro" id="IPR013087">
    <property type="entry name" value="Znf_C2H2_type"/>
</dbReference>
<dbReference type="WBParaSite" id="MCU_009908-RA">
    <property type="protein sequence ID" value="MCU_009908-RA"/>
    <property type="gene ID" value="MCU_009908"/>
</dbReference>
<dbReference type="SUPFAM" id="SSF46934">
    <property type="entry name" value="UBA-like"/>
    <property type="match status" value="1"/>
</dbReference>
<dbReference type="GO" id="GO:0005634">
    <property type="term" value="C:nucleus"/>
    <property type="evidence" value="ECO:0007669"/>
    <property type="project" value="TreeGrafter"/>
</dbReference>
<dbReference type="Pfam" id="PF22562">
    <property type="entry name" value="UBA_7"/>
    <property type="match status" value="1"/>
</dbReference>
<dbReference type="AlphaFoldDB" id="A0A5K3FNH9"/>
<dbReference type="GO" id="GO:0036435">
    <property type="term" value="F:K48-linked polyubiquitin modification-dependent protein binding"/>
    <property type="evidence" value="ECO:0007669"/>
    <property type="project" value="TreeGrafter"/>
</dbReference>
<keyword evidence="2" id="KW-0963">Cytoplasm</keyword>
<keyword evidence="4" id="KW-0863">Zinc-finger</keyword>
<dbReference type="PANTHER" id="PTHR46340">
    <property type="entry name" value="UBX DOMAIN-CONTAINING PROTEIN 1"/>
    <property type="match status" value="1"/>
</dbReference>
<keyword evidence="4" id="KW-0479">Metal-binding</keyword>
<name>A0A5K3FNH9_MESCO</name>
<organism evidence="10">
    <name type="scientific">Mesocestoides corti</name>
    <name type="common">Flatworm</name>
    <dbReference type="NCBI Taxonomy" id="53468"/>
    <lineage>
        <taxon>Eukaryota</taxon>
        <taxon>Metazoa</taxon>
        <taxon>Spiralia</taxon>
        <taxon>Lophotrochozoa</taxon>
        <taxon>Platyhelminthes</taxon>
        <taxon>Cestoda</taxon>
        <taxon>Eucestoda</taxon>
        <taxon>Cyclophyllidea</taxon>
        <taxon>Mesocestoididae</taxon>
        <taxon>Mesocestoides</taxon>
    </lineage>
</organism>
<proteinExistence type="predicted"/>
<keyword evidence="4" id="KW-0862">Zinc</keyword>
<evidence type="ECO:0000259" key="9">
    <source>
        <dbReference type="PROSITE" id="PS50157"/>
    </source>
</evidence>
<feature type="domain" description="UBA" evidence="7">
    <location>
        <begin position="1"/>
        <end position="40"/>
    </location>
</feature>
<feature type="domain" description="C2H2-type" evidence="9">
    <location>
        <begin position="74"/>
        <end position="103"/>
    </location>
</feature>
<evidence type="ECO:0000313" key="10">
    <source>
        <dbReference type="WBParaSite" id="MCU_009908-RA"/>
    </source>
</evidence>
<comment type="subcellular location">
    <subcellularLocation>
        <location evidence="1">Cytoplasm</location>
    </subcellularLocation>
</comment>
<accession>A0A5K3FNH9</accession>
<dbReference type="GO" id="GO:0032435">
    <property type="term" value="P:negative regulation of proteasomal ubiquitin-dependent protein catabolic process"/>
    <property type="evidence" value="ECO:0007669"/>
    <property type="project" value="TreeGrafter"/>
</dbReference>
<dbReference type="InterPro" id="IPR029071">
    <property type="entry name" value="Ubiquitin-like_domsf"/>
</dbReference>
<protein>
    <submittedName>
        <fullName evidence="10">UBX domain-containing protein</fullName>
    </submittedName>
</protein>
<dbReference type="GO" id="GO:0031397">
    <property type="term" value="P:negative regulation of protein ubiquitination"/>
    <property type="evidence" value="ECO:0007669"/>
    <property type="project" value="TreeGrafter"/>
</dbReference>
<dbReference type="PROSITE" id="PS00028">
    <property type="entry name" value="ZINC_FINGER_C2H2_1"/>
    <property type="match status" value="1"/>
</dbReference>
<evidence type="ECO:0000259" key="7">
    <source>
        <dbReference type="PROSITE" id="PS50030"/>
    </source>
</evidence>
<evidence type="ECO:0000256" key="2">
    <source>
        <dbReference type="ARBA" id="ARBA00022490"/>
    </source>
</evidence>
<evidence type="ECO:0000256" key="4">
    <source>
        <dbReference type="PROSITE-ProRule" id="PRU00042"/>
    </source>
</evidence>
<evidence type="ECO:0000256" key="6">
    <source>
        <dbReference type="SAM" id="MobiDB-lite"/>
    </source>
</evidence>
<dbReference type="InterPro" id="IPR009060">
    <property type="entry name" value="UBA-like_sf"/>
</dbReference>
<dbReference type="InterPro" id="IPR001012">
    <property type="entry name" value="UBX_dom"/>
</dbReference>
<dbReference type="PROSITE" id="PS50030">
    <property type="entry name" value="UBA"/>
    <property type="match status" value="1"/>
</dbReference>
<dbReference type="Pfam" id="PF00789">
    <property type="entry name" value="UBX"/>
    <property type="match status" value="1"/>
</dbReference>
<dbReference type="SUPFAM" id="SSF54236">
    <property type="entry name" value="Ubiquitin-like"/>
    <property type="match status" value="1"/>
</dbReference>
<sequence>MQSEIDQLVEMGWTKEFAEKALNESKHQGLQAALEWIMDHPNTGDEEDQGAKCDPGESPCQPSLNSSLQNRRVYICDNCGKRLSSTEDIQMHSARTGHSDFKESDVPYVHPSAEEKQAEMLRLQEQIKLQKFRNEEAERRKNIEDEKHRRQQGKVLLSAKAKFQEEEMKRNAEQLRKERAEDKAYREKLRAEIARDRANRVAHQSPLLPALSTAVPQTLTTSPNSGTPSDVTECRLQIRTPTGQPLKCTFQSSDNLEVVAQFVGRNWPADSSGVSPTIVDCQEITLQTAFPSRKFCVDDFPKTLKQLGLCPSAVLMAQRRSPP</sequence>
<evidence type="ECO:0000256" key="1">
    <source>
        <dbReference type="ARBA" id="ARBA00004496"/>
    </source>
</evidence>
<dbReference type="PANTHER" id="PTHR46340:SF1">
    <property type="entry name" value="UBX DOMAIN-CONTAINING PROTEIN 1"/>
    <property type="match status" value="1"/>
</dbReference>
<keyword evidence="3 5" id="KW-0175">Coiled coil</keyword>
<dbReference type="Gene3D" id="3.10.20.90">
    <property type="entry name" value="Phosphatidylinositol 3-kinase Catalytic Subunit, Chain A, domain 1"/>
    <property type="match status" value="1"/>
</dbReference>
<evidence type="ECO:0000256" key="3">
    <source>
        <dbReference type="ARBA" id="ARBA00023054"/>
    </source>
</evidence>
<feature type="region of interest" description="Disordered" evidence="6">
    <location>
        <begin position="40"/>
        <end position="64"/>
    </location>
</feature>
<dbReference type="GO" id="GO:0008270">
    <property type="term" value="F:zinc ion binding"/>
    <property type="evidence" value="ECO:0007669"/>
    <property type="project" value="UniProtKB-KW"/>
</dbReference>
<feature type="domain" description="UBX" evidence="8">
    <location>
        <begin position="229"/>
        <end position="317"/>
    </location>
</feature>
<dbReference type="GO" id="GO:1903094">
    <property type="term" value="P:negative regulation of protein K48-linked deubiquitination"/>
    <property type="evidence" value="ECO:0007669"/>
    <property type="project" value="TreeGrafter"/>
</dbReference>
<dbReference type="GO" id="GO:0005737">
    <property type="term" value="C:cytoplasm"/>
    <property type="evidence" value="ECO:0007669"/>
    <property type="project" value="UniProtKB-SubCell"/>
</dbReference>
<reference evidence="10" key="1">
    <citation type="submission" date="2019-11" db="UniProtKB">
        <authorList>
            <consortium name="WormBaseParasite"/>
        </authorList>
    </citation>
    <scope>IDENTIFICATION</scope>
</reference>
<feature type="coiled-coil region" evidence="5">
    <location>
        <begin position="113"/>
        <end position="192"/>
    </location>
</feature>
<dbReference type="Gene3D" id="1.10.8.10">
    <property type="entry name" value="DNA helicase RuvA subunit, C-terminal domain"/>
    <property type="match status" value="1"/>
</dbReference>
<evidence type="ECO:0000256" key="5">
    <source>
        <dbReference type="SAM" id="Coils"/>
    </source>
</evidence>
<evidence type="ECO:0000259" key="8">
    <source>
        <dbReference type="PROSITE" id="PS50033"/>
    </source>
</evidence>
<dbReference type="PROSITE" id="PS50033">
    <property type="entry name" value="UBX"/>
    <property type="match status" value="1"/>
</dbReference>
<dbReference type="InterPro" id="IPR015940">
    <property type="entry name" value="UBA"/>
</dbReference>
<dbReference type="SMART" id="SM00166">
    <property type="entry name" value="UBX"/>
    <property type="match status" value="1"/>
</dbReference>
<dbReference type="PROSITE" id="PS50157">
    <property type="entry name" value="ZINC_FINGER_C2H2_2"/>
    <property type="match status" value="1"/>
</dbReference>